<evidence type="ECO:0000259" key="2">
    <source>
        <dbReference type="PROSITE" id="PS51205"/>
    </source>
</evidence>
<accession>A0A261Y3U4</accession>
<feature type="domain" description="VPS9" evidence="2">
    <location>
        <begin position="793"/>
        <end position="1104"/>
    </location>
</feature>
<sequence length="1329" mass="147695">MPHPLLGRTTYAPKQSLYKAILFPGIKSARDDALTEHCPRDRKSGRRTGDSFTQVPRITASSPKLDAELYTIVALIVRDFILTWYNGISQDREFINRLVSTTVVVLQRLEERLQKASRQIPHHDQYYRTCTSKIKSDYAGHASLESLFHGIQPHWALEGENESEYFRRLAENLLECLLDTEEYNSDGMRTLLREIVGVLILQNAINKLSEPFMIYNIICQLLPNLEQASNDLVKSELDFRHLYKEEVIRSLTSRGSKSKSNHEKIKHLVREMERTDYTFQPRSPSKQTTAQRTHITHHSTSSVSRPSWALNSMHEQVKSQPVTGLSGTNNSASDRVFESRVTPISSPPPPSRPSSAEPEIDVPPPSITVPPRSFPQLGHLTLAVFVAYFRSLYLSMLKLFSQSSETVRRLQAMPKMTRHDNLELGWFHFAEVVFGGWMELYIIWPIIRIIAGSLVDKRSRGSTQTSLNDGQSMDFEAEPRVSTSTTTFTESLSATFKDNLMRRPRLSSFGSWTSNNSSSIPIPTNSWGMLALNTLRDSEEMDDLVELLTGNDKATLFCPVAQPHHPATIIDREFLDDHIVIRNDSDPRQATTLSGIRGLFEQDRFVMLGFVERKSTGINSETSSVKSLPPFEIDASSLHPTHPSVTILATHVGVSLKGQTIAVNVVQKPVSKKDVELRLTQLGEFNLSQRNSMIDELSAASADDMTASDMSPKLVQNLRTFVDNFRAKPPSNPETASHTFQQYMDHIQDTLSTYFDGNVLTEAQIEEKMEWVERYLCTELYTFFFSPSNSDDILHDEALESRIAALNLLELSLENLGVKVESRRHANNIHLAVKKGGEALQMMTQRRSPRDKVEVLVICHRIIVDTIDDLAEHMESKKALSEDLALLDNISKLKIDVLEHWQDEDDNELETPTQARRDTKAVDAGVLQANDIENQSDAVVSQQQPAEGERTDPDTTAAEQNEDDNNSRKPSITIIEPSQDETESSPTAVDTDPTLQEYQSTKTPSHMRAEEAESVSADATNTVEDKPDVDNDDDMPDISSSADLLLPLLIFTIVKSNPPKFISNLKFIHRFRMHEGLIGEASFCLTNMMAAVSYLETTNLIGLGLASGKVYSNVTDLDASDSTSSVSHMPNITPMSFTTAPVANGNNPSSRVPLTRAFSSTPDIVGVAGGGLKALSGAVEGAGKVLGGLGKFWQGPDLPPPGHAHAHPSYHLPRSIATSATDSLSNIMERATVLKRGDPRSKELKEMGAEETGSVADTPVVPALIEGRFSTPRRPGSIRTPSSGSVSIGHIPVERFLHVQASDLRVGEVEELLEAYKQLVKAYKQKTAS</sequence>
<reference evidence="4 5" key="1">
    <citation type="journal article" date="2017" name="Mycologia">
        <title>Bifiguratus adelaidae, gen. et sp. nov., a new member of Mucoromycotina in endophytic and soil-dwelling habitats.</title>
        <authorList>
            <person name="Torres-Cruz T.J."/>
            <person name="Billingsley Tobias T.L."/>
            <person name="Almatruk M."/>
            <person name="Hesse C."/>
            <person name="Kuske C.R."/>
            <person name="Desiro A."/>
            <person name="Benucci G.M."/>
            <person name="Bonito G."/>
            <person name="Stajich J.E."/>
            <person name="Dunlap C."/>
            <person name="Arnold A.E."/>
            <person name="Porras-Alfaro A."/>
        </authorList>
    </citation>
    <scope>NUCLEOTIDE SEQUENCE [LARGE SCALE GENOMIC DNA]</scope>
    <source>
        <strain evidence="4 5">AZ0501</strain>
    </source>
</reference>
<dbReference type="InterPro" id="IPR045046">
    <property type="entry name" value="Vps9-like"/>
</dbReference>
<dbReference type="GO" id="GO:0005829">
    <property type="term" value="C:cytosol"/>
    <property type="evidence" value="ECO:0007669"/>
    <property type="project" value="TreeGrafter"/>
</dbReference>
<dbReference type="Gene3D" id="1.20.1050.80">
    <property type="entry name" value="VPS9 domain"/>
    <property type="match status" value="2"/>
</dbReference>
<dbReference type="PANTHER" id="PTHR23101:SF25">
    <property type="entry name" value="GTPASE-ACTIVATING PROTEIN AND VPS9 DOMAIN-CONTAINING PROTEIN 1"/>
    <property type="match status" value="1"/>
</dbReference>
<evidence type="ECO:0000313" key="5">
    <source>
        <dbReference type="Proteomes" id="UP000242875"/>
    </source>
</evidence>
<dbReference type="InterPro" id="IPR041545">
    <property type="entry name" value="DUF5601"/>
</dbReference>
<feature type="domain" description="PXA" evidence="3">
    <location>
        <begin position="62"/>
        <end position="226"/>
    </location>
</feature>
<evidence type="ECO:0000256" key="1">
    <source>
        <dbReference type="SAM" id="MobiDB-lite"/>
    </source>
</evidence>
<dbReference type="Pfam" id="PF18151">
    <property type="entry name" value="DUF5601"/>
    <property type="match status" value="1"/>
</dbReference>
<dbReference type="PROSITE" id="PS51205">
    <property type="entry name" value="VPS9"/>
    <property type="match status" value="1"/>
</dbReference>
<feature type="region of interest" description="Disordered" evidence="1">
    <location>
        <begin position="269"/>
        <end position="306"/>
    </location>
</feature>
<evidence type="ECO:0008006" key="6">
    <source>
        <dbReference type="Google" id="ProtNLM"/>
    </source>
</evidence>
<dbReference type="Gene3D" id="1.10.246.120">
    <property type="match status" value="1"/>
</dbReference>
<dbReference type="PANTHER" id="PTHR23101">
    <property type="entry name" value="RAB GDP/GTP EXCHANGE FACTOR"/>
    <property type="match status" value="1"/>
</dbReference>
<feature type="compositionally biased region" description="Polar residues" evidence="1">
    <location>
        <begin position="984"/>
        <end position="1004"/>
    </location>
</feature>
<dbReference type="PROSITE" id="PS51207">
    <property type="entry name" value="PXA"/>
    <property type="match status" value="1"/>
</dbReference>
<evidence type="ECO:0000313" key="4">
    <source>
        <dbReference type="EMBL" id="OZJ05300.1"/>
    </source>
</evidence>
<dbReference type="Proteomes" id="UP000242875">
    <property type="component" value="Unassembled WGS sequence"/>
</dbReference>
<feature type="region of interest" description="Disordered" evidence="1">
    <location>
        <begin position="34"/>
        <end position="55"/>
    </location>
</feature>
<gene>
    <name evidence="4" type="ORF">BZG36_01968</name>
</gene>
<dbReference type="GO" id="GO:0031267">
    <property type="term" value="F:small GTPase binding"/>
    <property type="evidence" value="ECO:0007669"/>
    <property type="project" value="TreeGrafter"/>
</dbReference>
<dbReference type="InterPro" id="IPR003114">
    <property type="entry name" value="Phox_assoc"/>
</dbReference>
<organism evidence="4 5">
    <name type="scientific">Bifiguratus adelaidae</name>
    <dbReference type="NCBI Taxonomy" id="1938954"/>
    <lineage>
        <taxon>Eukaryota</taxon>
        <taxon>Fungi</taxon>
        <taxon>Fungi incertae sedis</taxon>
        <taxon>Mucoromycota</taxon>
        <taxon>Mucoromycotina</taxon>
        <taxon>Endogonomycetes</taxon>
        <taxon>Endogonales</taxon>
        <taxon>Endogonales incertae sedis</taxon>
        <taxon>Bifiguratus</taxon>
    </lineage>
</organism>
<dbReference type="Pfam" id="PF02204">
    <property type="entry name" value="VPS9"/>
    <property type="match status" value="1"/>
</dbReference>
<dbReference type="InterPro" id="IPR037191">
    <property type="entry name" value="VPS9_dom_sf"/>
</dbReference>
<comment type="caution">
    <text evidence="4">The sequence shown here is derived from an EMBL/GenBank/DDBJ whole genome shotgun (WGS) entry which is preliminary data.</text>
</comment>
<dbReference type="GO" id="GO:0030139">
    <property type="term" value="C:endocytic vesicle"/>
    <property type="evidence" value="ECO:0007669"/>
    <property type="project" value="TreeGrafter"/>
</dbReference>
<dbReference type="GO" id="GO:0005085">
    <property type="term" value="F:guanyl-nucleotide exchange factor activity"/>
    <property type="evidence" value="ECO:0007669"/>
    <property type="project" value="InterPro"/>
</dbReference>
<name>A0A261Y3U4_9FUNG</name>
<proteinExistence type="predicted"/>
<dbReference type="OrthoDB" id="10264848at2759"/>
<feature type="compositionally biased region" description="Polar residues" evidence="1">
    <location>
        <begin position="277"/>
        <end position="292"/>
    </location>
</feature>
<feature type="compositionally biased region" description="Polar residues" evidence="1">
    <location>
        <begin position="931"/>
        <end position="945"/>
    </location>
</feature>
<dbReference type="SUPFAM" id="SSF109993">
    <property type="entry name" value="VPS9 domain"/>
    <property type="match status" value="1"/>
</dbReference>
<dbReference type="EMBL" id="MVBO01000018">
    <property type="protein sequence ID" value="OZJ05300.1"/>
    <property type="molecule type" value="Genomic_DNA"/>
</dbReference>
<feature type="region of interest" description="Disordered" evidence="1">
    <location>
        <begin position="928"/>
        <end position="1034"/>
    </location>
</feature>
<dbReference type="SMART" id="SM00167">
    <property type="entry name" value="VPS9"/>
    <property type="match status" value="1"/>
</dbReference>
<dbReference type="GO" id="GO:0016192">
    <property type="term" value="P:vesicle-mediated transport"/>
    <property type="evidence" value="ECO:0007669"/>
    <property type="project" value="InterPro"/>
</dbReference>
<feature type="region of interest" description="Disordered" evidence="1">
    <location>
        <begin position="339"/>
        <end position="367"/>
    </location>
</feature>
<evidence type="ECO:0000259" key="3">
    <source>
        <dbReference type="PROSITE" id="PS51207"/>
    </source>
</evidence>
<dbReference type="Pfam" id="PF02194">
    <property type="entry name" value="PXA"/>
    <property type="match status" value="1"/>
</dbReference>
<dbReference type="InterPro" id="IPR003123">
    <property type="entry name" value="VPS9"/>
</dbReference>
<keyword evidence="5" id="KW-1185">Reference proteome</keyword>
<protein>
    <recommendedName>
        <fullName evidence="6">VPS9 domain-containing protein</fullName>
    </recommendedName>
</protein>
<dbReference type="SMART" id="SM00313">
    <property type="entry name" value="PXA"/>
    <property type="match status" value="1"/>
</dbReference>